<organism evidence="2 3">
    <name type="scientific">Orbilia blumenaviensis</name>
    <dbReference type="NCBI Taxonomy" id="1796055"/>
    <lineage>
        <taxon>Eukaryota</taxon>
        <taxon>Fungi</taxon>
        <taxon>Dikarya</taxon>
        <taxon>Ascomycota</taxon>
        <taxon>Pezizomycotina</taxon>
        <taxon>Orbiliomycetes</taxon>
        <taxon>Orbiliales</taxon>
        <taxon>Orbiliaceae</taxon>
        <taxon>Orbilia</taxon>
    </lineage>
</organism>
<keyword evidence="3" id="KW-1185">Reference proteome</keyword>
<name>A0AAV9V5U3_9PEZI</name>
<feature type="compositionally biased region" description="Polar residues" evidence="1">
    <location>
        <begin position="113"/>
        <end position="130"/>
    </location>
</feature>
<feature type="region of interest" description="Disordered" evidence="1">
    <location>
        <begin position="97"/>
        <end position="138"/>
    </location>
</feature>
<evidence type="ECO:0000313" key="2">
    <source>
        <dbReference type="EMBL" id="KAK6353893.1"/>
    </source>
</evidence>
<comment type="caution">
    <text evidence="2">The sequence shown here is derived from an EMBL/GenBank/DDBJ whole genome shotgun (WGS) entry which is preliminary data.</text>
</comment>
<gene>
    <name evidence="2" type="ORF">TWF730_008315</name>
</gene>
<accession>A0AAV9V5U3</accession>
<evidence type="ECO:0000313" key="3">
    <source>
        <dbReference type="Proteomes" id="UP001373714"/>
    </source>
</evidence>
<feature type="compositionally biased region" description="Acidic residues" evidence="1">
    <location>
        <begin position="97"/>
        <end position="111"/>
    </location>
</feature>
<dbReference type="Proteomes" id="UP001373714">
    <property type="component" value="Unassembled WGS sequence"/>
</dbReference>
<dbReference type="EMBL" id="JAVHNS010000005">
    <property type="protein sequence ID" value="KAK6353893.1"/>
    <property type="molecule type" value="Genomic_DNA"/>
</dbReference>
<protein>
    <submittedName>
        <fullName evidence="2">Uncharacterized protein</fullName>
    </submittedName>
</protein>
<sequence length="138" mass="15525">MDLAATEQFLNGIHHVLLVKPKYENQLTQTPKNWDPLVFDGMNCYRIDPWKNVLAVPANEMEVNLQGIKQGTYNYESRSVRIVGTGSLFPELQEDEALLGEPDSPEQDEPGDWTQQLQVPSKPFGSQGSVISEHMKSP</sequence>
<evidence type="ECO:0000256" key="1">
    <source>
        <dbReference type="SAM" id="MobiDB-lite"/>
    </source>
</evidence>
<reference evidence="2 3" key="1">
    <citation type="submission" date="2019-10" db="EMBL/GenBank/DDBJ databases">
        <authorList>
            <person name="Palmer J.M."/>
        </authorList>
    </citation>
    <scope>NUCLEOTIDE SEQUENCE [LARGE SCALE GENOMIC DNA]</scope>
    <source>
        <strain evidence="2 3">TWF730</strain>
    </source>
</reference>
<dbReference type="AlphaFoldDB" id="A0AAV9V5U3"/>
<proteinExistence type="predicted"/>